<dbReference type="AlphaFoldDB" id="A0A285VMS8"/>
<dbReference type="InterPro" id="IPR021408">
    <property type="entry name" value="DUF3046"/>
</dbReference>
<name>A0A285VMS8_9MICO</name>
<sequence length="73" mass="8372">MRLSEFWSLMEQEFGRGYAAIVADQRVLGSLGGRTVDQALADGEPIRKVWEAVVRDLDVPPEHQLLPEPRRRR</sequence>
<dbReference type="Pfam" id="PF11248">
    <property type="entry name" value="DUF3046"/>
    <property type="match status" value="1"/>
</dbReference>
<evidence type="ECO:0000313" key="1">
    <source>
        <dbReference type="EMBL" id="SOC55380.1"/>
    </source>
</evidence>
<protein>
    <recommendedName>
        <fullName evidence="3">DUF3046 domain-containing protein</fullName>
    </recommendedName>
</protein>
<gene>
    <name evidence="1" type="ORF">SAMN05421879_10555</name>
</gene>
<proteinExistence type="predicted"/>
<reference evidence="2" key="1">
    <citation type="submission" date="2017-08" db="EMBL/GenBank/DDBJ databases">
        <authorList>
            <person name="Varghese N."/>
            <person name="Submissions S."/>
        </authorList>
    </citation>
    <scope>NUCLEOTIDE SEQUENCE [LARGE SCALE GENOMIC DNA]</scope>
    <source>
        <strain evidence="2">USBA17B2</strain>
    </source>
</reference>
<organism evidence="1 2">
    <name type="scientific">Ornithinimicrobium cerasi</name>
    <dbReference type="NCBI Taxonomy" id="2248773"/>
    <lineage>
        <taxon>Bacteria</taxon>
        <taxon>Bacillati</taxon>
        <taxon>Actinomycetota</taxon>
        <taxon>Actinomycetes</taxon>
        <taxon>Micrococcales</taxon>
        <taxon>Ornithinimicrobiaceae</taxon>
        <taxon>Ornithinimicrobium</taxon>
    </lineage>
</organism>
<dbReference type="Proteomes" id="UP000219688">
    <property type="component" value="Unassembled WGS sequence"/>
</dbReference>
<dbReference type="EMBL" id="OBQK01000005">
    <property type="protein sequence ID" value="SOC55380.1"/>
    <property type="molecule type" value="Genomic_DNA"/>
</dbReference>
<evidence type="ECO:0008006" key="3">
    <source>
        <dbReference type="Google" id="ProtNLM"/>
    </source>
</evidence>
<keyword evidence="2" id="KW-1185">Reference proteome</keyword>
<dbReference type="RefSeq" id="WP_097187974.1">
    <property type="nucleotide sequence ID" value="NZ_OBQK01000005.1"/>
</dbReference>
<evidence type="ECO:0000313" key="2">
    <source>
        <dbReference type="Proteomes" id="UP000219688"/>
    </source>
</evidence>
<accession>A0A285VMS8</accession>